<dbReference type="AlphaFoldDB" id="A0A1H1ZCQ4"/>
<evidence type="ECO:0000256" key="2">
    <source>
        <dbReference type="ARBA" id="ARBA00007330"/>
    </source>
</evidence>
<keyword evidence="5" id="KW-0560">Oxidoreductase</keyword>
<keyword evidence="4" id="KW-0274">FAD</keyword>
<feature type="domain" description="FAD dependent oxidoreductase" evidence="7">
    <location>
        <begin position="44"/>
        <end position="407"/>
    </location>
</feature>
<sequence length="616" mass="66961">MHAKPKGVVLGPKEPTVQPSAAPAPKPAAERNSVHNLRLRPHAKVLVVGGGINGVGTFRDLALQGVDVALVERGDYCQGASGASSHMIHGGIRYLENGEFRLVRESVVERNRLLRIAPHYVKPLQTTIPIFSTFSGILSAPLRFLTHKQQGKPKERGAFLIKVGLSLYDSFSRDGGSVPRHQFRGHKRALTELPDLRPDIKYAATYFDASVHNPERLTLDVLQDGEKAGQAKPGGAAGQGSTARASNYLSLQSVTSRPNPGTGKGGTVRLRDELTGEEFDFTADVIVNTTGAWVDLTNEAMGTTSSFMGGTKGSHIVLDSPELLAACRGREIFFEHTDGRIVLIYPMGDRVLVGTTDVDADMSQDAVCTDEEIDYFFDLVGHVFPRIPVTRNQIVYTFSGVRPLPRHDATQPGFVSRDYRIEARRPAPTGTGAVVLSLVGGKWTTFRALAEHLTNDVLAELGMHRKVSTAQLPIGGGAGFPADDAGVQRWLKAHMGHGRDADRTAGLLTRYGTRAEAVIEYLDAGPDRLLHSTRELSVRELEFMAAHEQVGHLVDVLIRRTSLAFRGLVTGELLNEVADILSVPLQWDAAARSAEISHAQEVLQRLHRVETHSLVA</sequence>
<dbReference type="EMBL" id="LT629779">
    <property type="protein sequence ID" value="SDT31347.1"/>
    <property type="molecule type" value="Genomic_DNA"/>
</dbReference>
<evidence type="ECO:0000256" key="5">
    <source>
        <dbReference type="ARBA" id="ARBA00023002"/>
    </source>
</evidence>
<feature type="region of interest" description="Disordered" evidence="6">
    <location>
        <begin position="1"/>
        <end position="31"/>
    </location>
</feature>
<gene>
    <name evidence="9" type="ORF">SAMN04489743_2392</name>
</gene>
<evidence type="ECO:0000313" key="10">
    <source>
        <dbReference type="Proteomes" id="UP000198751"/>
    </source>
</evidence>
<dbReference type="SUPFAM" id="SSF51905">
    <property type="entry name" value="FAD/NAD(P)-binding domain"/>
    <property type="match status" value="1"/>
</dbReference>
<evidence type="ECO:0000313" key="9">
    <source>
        <dbReference type="EMBL" id="SDT31347.1"/>
    </source>
</evidence>
<accession>A0A1H1ZCQ4</accession>
<dbReference type="InterPro" id="IPR000447">
    <property type="entry name" value="G3P_DH_FAD-dep"/>
</dbReference>
<dbReference type="Gene3D" id="3.50.50.60">
    <property type="entry name" value="FAD/NAD(P)-binding domain"/>
    <property type="match status" value="1"/>
</dbReference>
<evidence type="ECO:0000256" key="6">
    <source>
        <dbReference type="SAM" id="MobiDB-lite"/>
    </source>
</evidence>
<dbReference type="InterPro" id="IPR036188">
    <property type="entry name" value="FAD/NAD-bd_sf"/>
</dbReference>
<dbReference type="Pfam" id="PF01266">
    <property type="entry name" value="DAO"/>
    <property type="match status" value="1"/>
</dbReference>
<dbReference type="GO" id="GO:0004368">
    <property type="term" value="F:glycerol-3-phosphate dehydrogenase (quinone) activity"/>
    <property type="evidence" value="ECO:0007669"/>
    <property type="project" value="InterPro"/>
</dbReference>
<dbReference type="Gene3D" id="1.10.8.870">
    <property type="entry name" value="Alpha-glycerophosphate oxidase, cap domain"/>
    <property type="match status" value="1"/>
</dbReference>
<evidence type="ECO:0000256" key="4">
    <source>
        <dbReference type="ARBA" id="ARBA00022827"/>
    </source>
</evidence>
<dbReference type="InterPro" id="IPR038299">
    <property type="entry name" value="DAO_C_sf"/>
</dbReference>
<dbReference type="PANTHER" id="PTHR11985:SF15">
    <property type="entry name" value="GLYCEROL-3-PHOSPHATE DEHYDROGENASE, MITOCHONDRIAL"/>
    <property type="match status" value="1"/>
</dbReference>
<organism evidence="9 10">
    <name type="scientific">Pseudarthrobacter equi</name>
    <dbReference type="NCBI Taxonomy" id="728066"/>
    <lineage>
        <taxon>Bacteria</taxon>
        <taxon>Bacillati</taxon>
        <taxon>Actinomycetota</taxon>
        <taxon>Actinomycetes</taxon>
        <taxon>Micrococcales</taxon>
        <taxon>Micrococcaceae</taxon>
        <taxon>Pseudarthrobacter</taxon>
    </lineage>
</organism>
<protein>
    <submittedName>
        <fullName evidence="9">Glycerol-3-phosphate dehydrogenase</fullName>
    </submittedName>
</protein>
<dbReference type="GO" id="GO:0006072">
    <property type="term" value="P:glycerol-3-phosphate metabolic process"/>
    <property type="evidence" value="ECO:0007669"/>
    <property type="project" value="InterPro"/>
</dbReference>
<dbReference type="InterPro" id="IPR006076">
    <property type="entry name" value="FAD-dep_OxRdtase"/>
</dbReference>
<comment type="similarity">
    <text evidence="2">Belongs to the FAD-dependent glycerol-3-phosphate dehydrogenase family.</text>
</comment>
<dbReference type="PRINTS" id="PR01001">
    <property type="entry name" value="FADG3PDH"/>
</dbReference>
<keyword evidence="10" id="KW-1185">Reference proteome</keyword>
<reference evidence="10" key="1">
    <citation type="submission" date="2016-10" db="EMBL/GenBank/DDBJ databases">
        <authorList>
            <person name="Varghese N."/>
            <person name="Submissions S."/>
        </authorList>
    </citation>
    <scope>NUCLEOTIDE SEQUENCE [LARGE SCALE GENOMIC DNA]</scope>
    <source>
        <strain evidence="10">IMMIB L-1606</strain>
    </source>
</reference>
<evidence type="ECO:0000259" key="7">
    <source>
        <dbReference type="Pfam" id="PF01266"/>
    </source>
</evidence>
<evidence type="ECO:0000259" key="8">
    <source>
        <dbReference type="Pfam" id="PF16901"/>
    </source>
</evidence>
<dbReference type="RefSeq" id="WP_231994279.1">
    <property type="nucleotide sequence ID" value="NZ_CAUQLD010000006.1"/>
</dbReference>
<evidence type="ECO:0000256" key="3">
    <source>
        <dbReference type="ARBA" id="ARBA00022630"/>
    </source>
</evidence>
<comment type="cofactor">
    <cofactor evidence="1">
        <name>FAD</name>
        <dbReference type="ChEBI" id="CHEBI:57692"/>
    </cofactor>
</comment>
<proteinExistence type="inferred from homology"/>
<dbReference type="InterPro" id="IPR031656">
    <property type="entry name" value="DAO_C"/>
</dbReference>
<name>A0A1H1ZCQ4_9MICC</name>
<dbReference type="Proteomes" id="UP000198751">
    <property type="component" value="Chromosome I"/>
</dbReference>
<evidence type="ECO:0000256" key="1">
    <source>
        <dbReference type="ARBA" id="ARBA00001974"/>
    </source>
</evidence>
<feature type="domain" description="Alpha-glycerophosphate oxidase C-terminal" evidence="8">
    <location>
        <begin position="468"/>
        <end position="591"/>
    </location>
</feature>
<dbReference type="PANTHER" id="PTHR11985">
    <property type="entry name" value="GLYCEROL-3-PHOSPHATE DEHYDROGENASE"/>
    <property type="match status" value="1"/>
</dbReference>
<keyword evidence="3" id="KW-0285">Flavoprotein</keyword>
<dbReference type="Pfam" id="PF16901">
    <property type="entry name" value="DAO_C"/>
    <property type="match status" value="1"/>
</dbReference>
<dbReference type="Gene3D" id="3.30.9.10">
    <property type="entry name" value="D-Amino Acid Oxidase, subunit A, domain 2"/>
    <property type="match status" value="1"/>
</dbReference>